<dbReference type="PANTHER" id="PTHR46523:SF1">
    <property type="entry name" value="DCTP PYROPHOSPHATASE 1"/>
    <property type="match status" value="1"/>
</dbReference>
<accession>A0A381SDJ1</accession>
<gene>
    <name evidence="1" type="ORF">METZ01_LOCUS52047</name>
</gene>
<dbReference type="InterPro" id="IPR052555">
    <property type="entry name" value="dCTP_Pyrophosphatase"/>
</dbReference>
<dbReference type="SUPFAM" id="SSF101386">
    <property type="entry name" value="all-alpha NTP pyrophosphatases"/>
    <property type="match status" value="1"/>
</dbReference>
<dbReference type="PANTHER" id="PTHR46523">
    <property type="entry name" value="DCTP PYROPHOSPHATASE 1"/>
    <property type="match status" value="1"/>
</dbReference>
<dbReference type="Gene3D" id="1.10.287.1080">
    <property type="entry name" value="MazG-like"/>
    <property type="match status" value="1"/>
</dbReference>
<dbReference type="GO" id="GO:0009143">
    <property type="term" value="P:nucleoside triphosphate catabolic process"/>
    <property type="evidence" value="ECO:0007669"/>
    <property type="project" value="InterPro"/>
</dbReference>
<dbReference type="CDD" id="cd11537">
    <property type="entry name" value="NTP-PPase_RS21-C6_like"/>
    <property type="match status" value="1"/>
</dbReference>
<dbReference type="GO" id="GO:0047429">
    <property type="term" value="F:nucleoside triphosphate diphosphatase activity"/>
    <property type="evidence" value="ECO:0007669"/>
    <property type="project" value="InterPro"/>
</dbReference>
<organism evidence="1">
    <name type="scientific">marine metagenome</name>
    <dbReference type="NCBI Taxonomy" id="408172"/>
    <lineage>
        <taxon>unclassified sequences</taxon>
        <taxon>metagenomes</taxon>
        <taxon>ecological metagenomes</taxon>
    </lineage>
</organism>
<name>A0A381SDJ1_9ZZZZ</name>
<dbReference type="EMBL" id="UINC01002678">
    <property type="protein sequence ID" value="SUZ99193.1"/>
    <property type="molecule type" value="Genomic_DNA"/>
</dbReference>
<sequence>MNDKETTILELKNFVEDFVQEREWSQFHNAKNLSMALTIEAGELMDIFKWNTPEECESMMSEKNTRQDATDELADIIIYAIAFANRNNINISNAIDQKMIKNRIKYPTDKYRGHF</sequence>
<dbReference type="AlphaFoldDB" id="A0A381SDJ1"/>
<evidence type="ECO:0008006" key="2">
    <source>
        <dbReference type="Google" id="ProtNLM"/>
    </source>
</evidence>
<evidence type="ECO:0000313" key="1">
    <source>
        <dbReference type="EMBL" id="SUZ99193.1"/>
    </source>
</evidence>
<dbReference type="PIRSF" id="PIRSF029826">
    <property type="entry name" value="UCP029826_pph"/>
    <property type="match status" value="1"/>
</dbReference>
<protein>
    <recommendedName>
        <fullName evidence="2">NTP pyrophosphohydrolase MazG putative catalytic core domain-containing protein</fullName>
    </recommendedName>
</protein>
<dbReference type="Pfam" id="PF12643">
    <property type="entry name" value="MazG-like"/>
    <property type="match status" value="1"/>
</dbReference>
<reference evidence="1" key="1">
    <citation type="submission" date="2018-05" db="EMBL/GenBank/DDBJ databases">
        <authorList>
            <person name="Lanie J.A."/>
            <person name="Ng W.-L."/>
            <person name="Kazmierczak K.M."/>
            <person name="Andrzejewski T.M."/>
            <person name="Davidsen T.M."/>
            <person name="Wayne K.J."/>
            <person name="Tettelin H."/>
            <person name="Glass J.I."/>
            <person name="Rusch D."/>
            <person name="Podicherti R."/>
            <person name="Tsui H.-C.T."/>
            <person name="Winkler M.E."/>
        </authorList>
    </citation>
    <scope>NUCLEOTIDE SEQUENCE</scope>
</reference>
<dbReference type="InterPro" id="IPR025984">
    <property type="entry name" value="DCTPP"/>
</dbReference>
<proteinExistence type="predicted"/>